<dbReference type="EMBL" id="JBEDNZ010000010">
    <property type="protein sequence ID" value="KAL0832651.1"/>
    <property type="molecule type" value="Genomic_DNA"/>
</dbReference>
<evidence type="ECO:0000256" key="6">
    <source>
        <dbReference type="ARBA" id="ARBA00022989"/>
    </source>
</evidence>
<dbReference type="GO" id="GO:0004984">
    <property type="term" value="F:olfactory receptor activity"/>
    <property type="evidence" value="ECO:0007669"/>
    <property type="project" value="InterPro"/>
</dbReference>
<keyword evidence="14" id="KW-1185">Reference proteome</keyword>
<dbReference type="AlphaFoldDB" id="A0AB39A334"/>
<protein>
    <recommendedName>
        <fullName evidence="10">Odorant receptor</fullName>
    </recommendedName>
</protein>
<dbReference type="EMBL" id="JBEUOH010000010">
    <property type="protein sequence ID" value="KAL0882248.1"/>
    <property type="molecule type" value="Genomic_DNA"/>
</dbReference>
<dbReference type="GO" id="GO:0005549">
    <property type="term" value="F:odorant binding"/>
    <property type="evidence" value="ECO:0007669"/>
    <property type="project" value="InterPro"/>
</dbReference>
<evidence type="ECO:0000256" key="10">
    <source>
        <dbReference type="RuleBase" id="RU351113"/>
    </source>
</evidence>
<evidence type="ECO:0000256" key="7">
    <source>
        <dbReference type="ARBA" id="ARBA00023136"/>
    </source>
</evidence>
<feature type="transmembrane region" description="Helical" evidence="10">
    <location>
        <begin position="52"/>
        <end position="77"/>
    </location>
</feature>
<evidence type="ECO:0000256" key="1">
    <source>
        <dbReference type="ARBA" id="ARBA00004651"/>
    </source>
</evidence>
<dbReference type="PANTHER" id="PTHR21137:SF35">
    <property type="entry name" value="ODORANT RECEPTOR 19A-RELATED"/>
    <property type="match status" value="1"/>
</dbReference>
<evidence type="ECO:0000256" key="2">
    <source>
        <dbReference type="ARBA" id="ARBA00022475"/>
    </source>
</evidence>
<organism evidence="13">
    <name type="scientific">Loxostege sticticalis</name>
    <name type="common">Beet webworm moth</name>
    <dbReference type="NCBI Taxonomy" id="481309"/>
    <lineage>
        <taxon>Eukaryota</taxon>
        <taxon>Metazoa</taxon>
        <taxon>Ecdysozoa</taxon>
        <taxon>Arthropoda</taxon>
        <taxon>Hexapoda</taxon>
        <taxon>Insecta</taxon>
        <taxon>Pterygota</taxon>
        <taxon>Neoptera</taxon>
        <taxon>Endopterygota</taxon>
        <taxon>Lepidoptera</taxon>
        <taxon>Glossata</taxon>
        <taxon>Ditrysia</taxon>
        <taxon>Pyraloidea</taxon>
        <taxon>Crambidae</taxon>
        <taxon>Pyraustinae</taxon>
        <taxon>Loxostege</taxon>
    </lineage>
</organism>
<dbReference type="Proteomes" id="UP001549920">
    <property type="component" value="Unassembled WGS sequence"/>
</dbReference>
<comment type="subcellular location">
    <subcellularLocation>
        <location evidence="1 10">Cell membrane</location>
        <topology evidence="1 10">Multi-pass membrane protein</topology>
    </subcellularLocation>
</comment>
<evidence type="ECO:0000256" key="9">
    <source>
        <dbReference type="ARBA" id="ARBA00023224"/>
    </source>
</evidence>
<dbReference type="Pfam" id="PF02949">
    <property type="entry name" value="7tm_6"/>
    <property type="match status" value="1"/>
</dbReference>
<comment type="caution">
    <text evidence="10">Lacks conserved residue(s) required for the propagation of feature annotation.</text>
</comment>
<evidence type="ECO:0000313" key="11">
    <source>
        <dbReference type="EMBL" id="KAL0832651.1"/>
    </source>
</evidence>
<evidence type="ECO:0000313" key="13">
    <source>
        <dbReference type="EMBL" id="XDD41164.1"/>
    </source>
</evidence>
<dbReference type="GO" id="GO:0005886">
    <property type="term" value="C:plasma membrane"/>
    <property type="evidence" value="ECO:0007669"/>
    <property type="project" value="UniProtKB-SubCell"/>
</dbReference>
<gene>
    <name evidence="12" type="ORF">ABMA27_000782</name>
    <name evidence="11" type="ORF">ABMA28_000843</name>
</gene>
<evidence type="ECO:0000313" key="14">
    <source>
        <dbReference type="Proteomes" id="UP001549920"/>
    </source>
</evidence>
<evidence type="ECO:0000256" key="8">
    <source>
        <dbReference type="ARBA" id="ARBA00023170"/>
    </source>
</evidence>
<dbReference type="Proteomes" id="UP001549921">
    <property type="component" value="Unassembled WGS sequence"/>
</dbReference>
<dbReference type="EMBL" id="PQ058666">
    <property type="protein sequence ID" value="XDD41164.1"/>
    <property type="molecule type" value="mRNA"/>
</dbReference>
<evidence type="ECO:0000313" key="15">
    <source>
        <dbReference type="Proteomes" id="UP001549921"/>
    </source>
</evidence>
<comment type="similarity">
    <text evidence="10">Belongs to the insect chemoreceptor superfamily. Heteromeric odorant receptor channel (TC 1.A.69) family.</text>
</comment>
<evidence type="ECO:0000256" key="3">
    <source>
        <dbReference type="ARBA" id="ARBA00022606"/>
    </source>
</evidence>
<keyword evidence="7 10" id="KW-0472">Membrane</keyword>
<feature type="transmembrane region" description="Helical" evidence="10">
    <location>
        <begin position="142"/>
        <end position="165"/>
    </location>
</feature>
<keyword evidence="5 10" id="KW-0552">Olfaction</keyword>
<evidence type="ECO:0000256" key="4">
    <source>
        <dbReference type="ARBA" id="ARBA00022692"/>
    </source>
</evidence>
<keyword evidence="3 10" id="KW-0716">Sensory transduction</keyword>
<dbReference type="PANTHER" id="PTHR21137">
    <property type="entry name" value="ODORANT RECEPTOR"/>
    <property type="match status" value="1"/>
</dbReference>
<feature type="transmembrane region" description="Helical" evidence="10">
    <location>
        <begin position="303"/>
        <end position="321"/>
    </location>
</feature>
<evidence type="ECO:0000256" key="5">
    <source>
        <dbReference type="ARBA" id="ARBA00022725"/>
    </source>
</evidence>
<evidence type="ECO:0000313" key="12">
    <source>
        <dbReference type="EMBL" id="KAL0882248.1"/>
    </source>
</evidence>
<keyword evidence="8 10" id="KW-0675">Receptor</keyword>
<sequence>MTLIKAIKGIFFKDSFDFSEPDIDLYTFHPQLRIFIAPLGIFFNNRKSLLRFLWPFINGSLSIVAIVLEMIFVYHGITVGDYSFATECFCYFVMLSVIPVLYCAVLANSQSVMVLLDKMDKDFEYICKLGAKYRDHFLQRQLLIWQLCWIWLGFLCCVAVLYTLMTLAPLTYQTLIATQDENMIRPLLFPMWLPEDDPYRTPNYEIFLFLQLDYLLIFIQSFGVYVYIQFHVLLHNFTVLELVTFDFDVIFEGLDKSVVDLPRDDLRRLTVQRVFNRRLKRVATWHDSVFKSIGTLSRVQGPVIVYQVMFSSLCICLMMYQVADKLDKGTFDILFIMLTVAGITQLWIPCYLGTLLRNKAFDVADACWNCGWHETPLGRMIRPDIIIVIMRAQHPISIKFTGLPNLSLETFSSIMSSAYSYFNMLRQYNR</sequence>
<feature type="transmembrane region" description="Helical" evidence="10">
    <location>
        <begin position="89"/>
        <end position="109"/>
    </location>
</feature>
<dbReference type="GO" id="GO:0007165">
    <property type="term" value="P:signal transduction"/>
    <property type="evidence" value="ECO:0007669"/>
    <property type="project" value="UniProtKB-KW"/>
</dbReference>
<dbReference type="InterPro" id="IPR004117">
    <property type="entry name" value="7tm6_olfct_rcpt"/>
</dbReference>
<feature type="transmembrane region" description="Helical" evidence="10">
    <location>
        <begin position="206"/>
        <end position="228"/>
    </location>
</feature>
<reference evidence="14 15" key="1">
    <citation type="submission" date="2024-06" db="EMBL/GenBank/DDBJ databases">
        <title>A chromosome-level genome assembly of beet webworm, Loxostege sticticalis.</title>
        <authorList>
            <person name="Zhang Y."/>
        </authorList>
    </citation>
    <scope>NUCLEOTIDE SEQUENCE [LARGE SCALE GENOMIC DNA]</scope>
    <source>
        <strain evidence="12">AQ026</strain>
        <strain evidence="11">AQ028</strain>
        <tissue evidence="11">Male pupae</tissue>
        <tissue evidence="12">Whole body</tissue>
    </source>
</reference>
<proteinExistence type="evidence at transcript level"/>
<keyword evidence="6 10" id="KW-1133">Transmembrane helix</keyword>
<reference evidence="13" key="2">
    <citation type="submission" date="2024-07" db="EMBL/GenBank/DDBJ databases">
        <authorList>
            <person name="Yin J."/>
            <person name="Dong H."/>
            <person name="Li K."/>
            <person name="Luo J."/>
        </authorList>
    </citation>
    <scope>NUCLEOTIDE SEQUENCE</scope>
    <source>
        <tissue evidence="13">Antennae</tissue>
    </source>
</reference>
<feature type="transmembrane region" description="Helical" evidence="10">
    <location>
        <begin position="333"/>
        <end position="352"/>
    </location>
</feature>
<name>A0AB39A334_LOXSC</name>
<accession>A0AB39A334</accession>
<keyword evidence="9 10" id="KW-0807">Transducer</keyword>
<keyword evidence="2" id="KW-1003">Cell membrane</keyword>
<keyword evidence="4 10" id="KW-0812">Transmembrane</keyword>